<reference evidence="3" key="1">
    <citation type="journal article" date="2019" name="Sci. Rep.">
        <title>Draft genome of Tanacetum cinerariifolium, the natural source of mosquito coil.</title>
        <authorList>
            <person name="Yamashiro T."/>
            <person name="Shiraishi A."/>
            <person name="Satake H."/>
            <person name="Nakayama K."/>
        </authorList>
    </citation>
    <scope>NUCLEOTIDE SEQUENCE</scope>
</reference>
<dbReference type="AlphaFoldDB" id="A0A699GT33"/>
<accession>A0A699GT33</accession>
<keyword evidence="1" id="KW-0175">Coiled coil</keyword>
<proteinExistence type="predicted"/>
<comment type="caution">
    <text evidence="3">The sequence shown here is derived from an EMBL/GenBank/DDBJ whole genome shotgun (WGS) entry which is preliminary data.</text>
</comment>
<feature type="compositionally biased region" description="Low complexity" evidence="2">
    <location>
        <begin position="46"/>
        <end position="55"/>
    </location>
</feature>
<evidence type="ECO:0000256" key="1">
    <source>
        <dbReference type="SAM" id="Coils"/>
    </source>
</evidence>
<gene>
    <name evidence="3" type="ORF">Tci_188708</name>
</gene>
<protein>
    <submittedName>
        <fullName evidence="3">Uncharacterized protein</fullName>
    </submittedName>
</protein>
<feature type="coiled-coil region" evidence="1">
    <location>
        <begin position="79"/>
        <end position="106"/>
    </location>
</feature>
<organism evidence="3">
    <name type="scientific">Tanacetum cinerariifolium</name>
    <name type="common">Dalmatian daisy</name>
    <name type="synonym">Chrysanthemum cinerariifolium</name>
    <dbReference type="NCBI Taxonomy" id="118510"/>
    <lineage>
        <taxon>Eukaryota</taxon>
        <taxon>Viridiplantae</taxon>
        <taxon>Streptophyta</taxon>
        <taxon>Embryophyta</taxon>
        <taxon>Tracheophyta</taxon>
        <taxon>Spermatophyta</taxon>
        <taxon>Magnoliopsida</taxon>
        <taxon>eudicotyledons</taxon>
        <taxon>Gunneridae</taxon>
        <taxon>Pentapetalae</taxon>
        <taxon>asterids</taxon>
        <taxon>campanulids</taxon>
        <taxon>Asterales</taxon>
        <taxon>Asteraceae</taxon>
        <taxon>Asteroideae</taxon>
        <taxon>Anthemideae</taxon>
        <taxon>Anthemidinae</taxon>
        <taxon>Tanacetum</taxon>
    </lineage>
</organism>
<feature type="region of interest" description="Disordered" evidence="2">
    <location>
        <begin position="44"/>
        <end position="68"/>
    </location>
</feature>
<evidence type="ECO:0000256" key="2">
    <source>
        <dbReference type="SAM" id="MobiDB-lite"/>
    </source>
</evidence>
<dbReference type="EMBL" id="BKCJ010047625">
    <property type="protein sequence ID" value="GEW16732.1"/>
    <property type="molecule type" value="Genomic_DNA"/>
</dbReference>
<sequence length="122" mass="13941">MFNVDTLGGEKMFVAGQNENVVEEVVEAAQHKVKVIVFQEPRKSTKTTTTTTTTTILSQQSHDKGKGIMIKEHVKPKKKDQIRIDAKKLQVEFDEEERLAREKAEKEERANIALIESILNEY</sequence>
<evidence type="ECO:0000313" key="3">
    <source>
        <dbReference type="EMBL" id="GEW16732.1"/>
    </source>
</evidence>
<name>A0A699GT33_TANCI</name>